<evidence type="ECO:0000313" key="3">
    <source>
        <dbReference type="Proteomes" id="UP001301958"/>
    </source>
</evidence>
<organism evidence="2 3">
    <name type="scientific">Podospora fimiseda</name>
    <dbReference type="NCBI Taxonomy" id="252190"/>
    <lineage>
        <taxon>Eukaryota</taxon>
        <taxon>Fungi</taxon>
        <taxon>Dikarya</taxon>
        <taxon>Ascomycota</taxon>
        <taxon>Pezizomycotina</taxon>
        <taxon>Sordariomycetes</taxon>
        <taxon>Sordariomycetidae</taxon>
        <taxon>Sordariales</taxon>
        <taxon>Podosporaceae</taxon>
        <taxon>Podospora</taxon>
    </lineage>
</organism>
<dbReference type="Proteomes" id="UP001301958">
    <property type="component" value="Unassembled WGS sequence"/>
</dbReference>
<feature type="compositionally biased region" description="Basic and acidic residues" evidence="1">
    <location>
        <begin position="11"/>
        <end position="40"/>
    </location>
</feature>
<sequence>MSLEVTRGHRRDLDHRDSSRGDLERHYHNRRDAERREYGRTLGRRQENRIEMLPSLRHTLRSFIKEQPIIDLSSLDHRTGNPDPEPIEGLDQHDVIKDGIPRVQGATLLDESQLQALHRAITTELAIIQGPCLLETNSFTICLLDVIDKFGYRQEICLVGIPQDSGCASA</sequence>
<gene>
    <name evidence="2" type="ORF">QBC38DRAFT_479405</name>
</gene>
<feature type="region of interest" description="Disordered" evidence="1">
    <location>
        <begin position="1"/>
        <end position="40"/>
    </location>
</feature>
<dbReference type="EMBL" id="MU865341">
    <property type="protein sequence ID" value="KAK4226807.1"/>
    <property type="molecule type" value="Genomic_DNA"/>
</dbReference>
<accession>A0AAN7BP06</accession>
<reference evidence="2" key="2">
    <citation type="submission" date="2023-05" db="EMBL/GenBank/DDBJ databases">
        <authorList>
            <consortium name="Lawrence Berkeley National Laboratory"/>
            <person name="Steindorff A."/>
            <person name="Hensen N."/>
            <person name="Bonometti L."/>
            <person name="Westerberg I."/>
            <person name="Brannstrom I.O."/>
            <person name="Guillou S."/>
            <person name="Cros-Aarteil S."/>
            <person name="Calhoun S."/>
            <person name="Haridas S."/>
            <person name="Kuo A."/>
            <person name="Mondo S."/>
            <person name="Pangilinan J."/>
            <person name="Riley R."/>
            <person name="Labutti K."/>
            <person name="Andreopoulos B."/>
            <person name="Lipzen A."/>
            <person name="Chen C."/>
            <person name="Yanf M."/>
            <person name="Daum C."/>
            <person name="Ng V."/>
            <person name="Clum A."/>
            <person name="Ohm R."/>
            <person name="Martin F."/>
            <person name="Silar P."/>
            <person name="Natvig D."/>
            <person name="Lalanne C."/>
            <person name="Gautier V."/>
            <person name="Ament-Velasquez S.L."/>
            <person name="Kruys A."/>
            <person name="Hutchinson M.I."/>
            <person name="Powell A.J."/>
            <person name="Barry K."/>
            <person name="Miller A.N."/>
            <person name="Grigoriev I.V."/>
            <person name="Debuchy R."/>
            <person name="Gladieux P."/>
            <person name="Thoren M.H."/>
            <person name="Johannesson H."/>
        </authorList>
    </citation>
    <scope>NUCLEOTIDE SEQUENCE</scope>
    <source>
        <strain evidence="2">CBS 990.96</strain>
    </source>
</reference>
<protein>
    <submittedName>
        <fullName evidence="2">Uncharacterized protein</fullName>
    </submittedName>
</protein>
<reference evidence="2" key="1">
    <citation type="journal article" date="2023" name="Mol. Phylogenet. Evol.">
        <title>Genome-scale phylogeny and comparative genomics of the fungal order Sordariales.</title>
        <authorList>
            <person name="Hensen N."/>
            <person name="Bonometti L."/>
            <person name="Westerberg I."/>
            <person name="Brannstrom I.O."/>
            <person name="Guillou S."/>
            <person name="Cros-Aarteil S."/>
            <person name="Calhoun S."/>
            <person name="Haridas S."/>
            <person name="Kuo A."/>
            <person name="Mondo S."/>
            <person name="Pangilinan J."/>
            <person name="Riley R."/>
            <person name="LaButti K."/>
            <person name="Andreopoulos B."/>
            <person name="Lipzen A."/>
            <person name="Chen C."/>
            <person name="Yan M."/>
            <person name="Daum C."/>
            <person name="Ng V."/>
            <person name="Clum A."/>
            <person name="Steindorff A."/>
            <person name="Ohm R.A."/>
            <person name="Martin F."/>
            <person name="Silar P."/>
            <person name="Natvig D.O."/>
            <person name="Lalanne C."/>
            <person name="Gautier V."/>
            <person name="Ament-Velasquez S.L."/>
            <person name="Kruys A."/>
            <person name="Hutchinson M.I."/>
            <person name="Powell A.J."/>
            <person name="Barry K."/>
            <person name="Miller A.N."/>
            <person name="Grigoriev I.V."/>
            <person name="Debuchy R."/>
            <person name="Gladieux P."/>
            <person name="Hiltunen Thoren M."/>
            <person name="Johannesson H."/>
        </authorList>
    </citation>
    <scope>NUCLEOTIDE SEQUENCE</scope>
    <source>
        <strain evidence="2">CBS 990.96</strain>
    </source>
</reference>
<name>A0AAN7BP06_9PEZI</name>
<keyword evidence="3" id="KW-1185">Reference proteome</keyword>
<dbReference type="AlphaFoldDB" id="A0AAN7BP06"/>
<proteinExistence type="predicted"/>
<comment type="caution">
    <text evidence="2">The sequence shown here is derived from an EMBL/GenBank/DDBJ whole genome shotgun (WGS) entry which is preliminary data.</text>
</comment>
<evidence type="ECO:0000256" key="1">
    <source>
        <dbReference type="SAM" id="MobiDB-lite"/>
    </source>
</evidence>
<evidence type="ECO:0000313" key="2">
    <source>
        <dbReference type="EMBL" id="KAK4226807.1"/>
    </source>
</evidence>